<keyword evidence="2" id="KW-1185">Reference proteome</keyword>
<name>A0A4Y2L735_ARAVE</name>
<protein>
    <submittedName>
        <fullName evidence="1">Uncharacterized protein</fullName>
    </submittedName>
</protein>
<gene>
    <name evidence="1" type="ORF">AVEN_233411_1</name>
</gene>
<comment type="caution">
    <text evidence="1">The sequence shown here is derived from an EMBL/GenBank/DDBJ whole genome shotgun (WGS) entry which is preliminary data.</text>
</comment>
<organism evidence="1 2">
    <name type="scientific">Araneus ventricosus</name>
    <name type="common">Orbweaver spider</name>
    <name type="synonym">Epeira ventricosa</name>
    <dbReference type="NCBI Taxonomy" id="182803"/>
    <lineage>
        <taxon>Eukaryota</taxon>
        <taxon>Metazoa</taxon>
        <taxon>Ecdysozoa</taxon>
        <taxon>Arthropoda</taxon>
        <taxon>Chelicerata</taxon>
        <taxon>Arachnida</taxon>
        <taxon>Araneae</taxon>
        <taxon>Araneomorphae</taxon>
        <taxon>Entelegynae</taxon>
        <taxon>Araneoidea</taxon>
        <taxon>Araneidae</taxon>
        <taxon>Araneus</taxon>
    </lineage>
</organism>
<evidence type="ECO:0000313" key="2">
    <source>
        <dbReference type="Proteomes" id="UP000499080"/>
    </source>
</evidence>
<evidence type="ECO:0000313" key="1">
    <source>
        <dbReference type="EMBL" id="GBN09633.1"/>
    </source>
</evidence>
<dbReference type="EMBL" id="BGPR01117325">
    <property type="protein sequence ID" value="GBN09633.1"/>
    <property type="molecule type" value="Genomic_DNA"/>
</dbReference>
<dbReference type="AlphaFoldDB" id="A0A4Y2L735"/>
<accession>A0A4Y2L735</accession>
<sequence length="110" mass="12139">MHVGHSDMFALSPINCRLLHHLMQHRSTSPGQIVCRRGSSHFTPISARSLIADGGDRSKLQREAGLSGNKGRRLFRRTKSVVNQVFKLQPGVMNSFCGCQWIVPLNGTGV</sequence>
<reference evidence="1 2" key="1">
    <citation type="journal article" date="2019" name="Sci. Rep.">
        <title>Orb-weaving spider Araneus ventricosus genome elucidates the spidroin gene catalogue.</title>
        <authorList>
            <person name="Kono N."/>
            <person name="Nakamura H."/>
            <person name="Ohtoshi R."/>
            <person name="Moran D.A.P."/>
            <person name="Shinohara A."/>
            <person name="Yoshida Y."/>
            <person name="Fujiwara M."/>
            <person name="Mori M."/>
            <person name="Tomita M."/>
            <person name="Arakawa K."/>
        </authorList>
    </citation>
    <scope>NUCLEOTIDE SEQUENCE [LARGE SCALE GENOMIC DNA]</scope>
</reference>
<proteinExistence type="predicted"/>
<dbReference type="Proteomes" id="UP000499080">
    <property type="component" value="Unassembled WGS sequence"/>
</dbReference>